<dbReference type="AlphaFoldDB" id="A0A8S3J7Z4"/>
<proteinExistence type="predicted"/>
<protein>
    <submittedName>
        <fullName evidence="1">Uncharacterized protein</fullName>
    </submittedName>
</protein>
<evidence type="ECO:0000313" key="2">
    <source>
        <dbReference type="Proteomes" id="UP000681720"/>
    </source>
</evidence>
<comment type="caution">
    <text evidence="1">The sequence shown here is derived from an EMBL/GenBank/DDBJ whole genome shotgun (WGS) entry which is preliminary data.</text>
</comment>
<evidence type="ECO:0000313" key="1">
    <source>
        <dbReference type="EMBL" id="CAF5211896.1"/>
    </source>
</evidence>
<accession>A0A8S3J7Z4</accession>
<dbReference type="Proteomes" id="UP000681720">
    <property type="component" value="Unassembled WGS sequence"/>
</dbReference>
<name>A0A8S3J7Z4_9BILA</name>
<gene>
    <name evidence="1" type="ORF">GIL414_LOCUS80103</name>
</gene>
<feature type="non-terminal residue" evidence="1">
    <location>
        <position position="1"/>
    </location>
</feature>
<reference evidence="1" key="1">
    <citation type="submission" date="2021-02" db="EMBL/GenBank/DDBJ databases">
        <authorList>
            <person name="Nowell W R."/>
        </authorList>
    </citation>
    <scope>NUCLEOTIDE SEQUENCE</scope>
</reference>
<organism evidence="1 2">
    <name type="scientific">Rotaria magnacalcarata</name>
    <dbReference type="NCBI Taxonomy" id="392030"/>
    <lineage>
        <taxon>Eukaryota</taxon>
        <taxon>Metazoa</taxon>
        <taxon>Spiralia</taxon>
        <taxon>Gnathifera</taxon>
        <taxon>Rotifera</taxon>
        <taxon>Eurotatoria</taxon>
        <taxon>Bdelloidea</taxon>
        <taxon>Philodinida</taxon>
        <taxon>Philodinidae</taxon>
        <taxon>Rotaria</taxon>
    </lineage>
</organism>
<feature type="non-terminal residue" evidence="1">
    <location>
        <position position="102"/>
    </location>
</feature>
<sequence length="102" mass="11149">NTGSFYYNGLLPDPVSVAEAFYAFDGNLLDLYSRRNGEVIGGSIDYVKGYVAYGQAVVLNQSIATQINMKPIIALNVNSSFTIEGFFLLLKTQISATLIQLM</sequence>
<dbReference type="EMBL" id="CAJOBJ010354045">
    <property type="protein sequence ID" value="CAF5211896.1"/>
    <property type="molecule type" value="Genomic_DNA"/>
</dbReference>